<proteinExistence type="inferred from homology"/>
<dbReference type="SUPFAM" id="SSF48264">
    <property type="entry name" value="Cytochrome P450"/>
    <property type="match status" value="1"/>
</dbReference>
<keyword evidence="6" id="KW-0732">Signal</keyword>
<accession>A0AAV3S1J6</accession>
<keyword evidence="8" id="KW-1185">Reference proteome</keyword>
<feature type="signal peptide" evidence="6">
    <location>
        <begin position="1"/>
        <end position="23"/>
    </location>
</feature>
<feature type="chain" id="PRO_5043539730" evidence="6">
    <location>
        <begin position="24"/>
        <end position="121"/>
    </location>
</feature>
<evidence type="ECO:0000313" key="8">
    <source>
        <dbReference type="Proteomes" id="UP001454036"/>
    </source>
</evidence>
<evidence type="ECO:0000256" key="2">
    <source>
        <dbReference type="ARBA" id="ARBA00010617"/>
    </source>
</evidence>
<evidence type="ECO:0000256" key="1">
    <source>
        <dbReference type="ARBA" id="ARBA00001971"/>
    </source>
</evidence>
<name>A0AAV3S1J6_LITER</name>
<dbReference type="GO" id="GO:0016705">
    <property type="term" value="F:oxidoreductase activity, acting on paired donors, with incorporation or reduction of molecular oxygen"/>
    <property type="evidence" value="ECO:0007669"/>
    <property type="project" value="InterPro"/>
</dbReference>
<keyword evidence="4" id="KW-0560">Oxidoreductase</keyword>
<keyword evidence="5" id="KW-0408">Iron</keyword>
<dbReference type="GO" id="GO:0004497">
    <property type="term" value="F:monooxygenase activity"/>
    <property type="evidence" value="ECO:0007669"/>
    <property type="project" value="InterPro"/>
</dbReference>
<gene>
    <name evidence="7" type="ORF">LIER_33847</name>
</gene>
<dbReference type="GO" id="GO:0020037">
    <property type="term" value="F:heme binding"/>
    <property type="evidence" value="ECO:0007669"/>
    <property type="project" value="InterPro"/>
</dbReference>
<comment type="caution">
    <text evidence="7">The sequence shown here is derived from an EMBL/GenBank/DDBJ whole genome shotgun (WGS) entry which is preliminary data.</text>
</comment>
<keyword evidence="3" id="KW-0479">Metal-binding</keyword>
<reference evidence="7 8" key="1">
    <citation type="submission" date="2024-01" db="EMBL/GenBank/DDBJ databases">
        <title>The complete chloroplast genome sequence of Lithospermum erythrorhizon: insights into the phylogenetic relationship among Boraginaceae species and the maternal lineages of purple gromwells.</title>
        <authorList>
            <person name="Okada T."/>
            <person name="Watanabe K."/>
        </authorList>
    </citation>
    <scope>NUCLEOTIDE SEQUENCE [LARGE SCALE GENOMIC DNA]</scope>
</reference>
<comment type="cofactor">
    <cofactor evidence="1">
        <name>heme</name>
        <dbReference type="ChEBI" id="CHEBI:30413"/>
    </cofactor>
</comment>
<evidence type="ECO:0000256" key="6">
    <source>
        <dbReference type="SAM" id="SignalP"/>
    </source>
</evidence>
<evidence type="ECO:0000256" key="5">
    <source>
        <dbReference type="ARBA" id="ARBA00023004"/>
    </source>
</evidence>
<dbReference type="InterPro" id="IPR036396">
    <property type="entry name" value="Cyt_P450_sf"/>
</dbReference>
<evidence type="ECO:0000256" key="4">
    <source>
        <dbReference type="ARBA" id="ARBA00023002"/>
    </source>
</evidence>
<evidence type="ECO:0000313" key="7">
    <source>
        <dbReference type="EMBL" id="GAA0186559.1"/>
    </source>
</evidence>
<dbReference type="GO" id="GO:0005506">
    <property type="term" value="F:iron ion binding"/>
    <property type="evidence" value="ECO:0007669"/>
    <property type="project" value="InterPro"/>
</dbReference>
<organism evidence="7 8">
    <name type="scientific">Lithospermum erythrorhizon</name>
    <name type="common">Purple gromwell</name>
    <name type="synonym">Lithospermum officinale var. erythrorhizon</name>
    <dbReference type="NCBI Taxonomy" id="34254"/>
    <lineage>
        <taxon>Eukaryota</taxon>
        <taxon>Viridiplantae</taxon>
        <taxon>Streptophyta</taxon>
        <taxon>Embryophyta</taxon>
        <taxon>Tracheophyta</taxon>
        <taxon>Spermatophyta</taxon>
        <taxon>Magnoliopsida</taxon>
        <taxon>eudicotyledons</taxon>
        <taxon>Gunneridae</taxon>
        <taxon>Pentapetalae</taxon>
        <taxon>asterids</taxon>
        <taxon>lamiids</taxon>
        <taxon>Boraginales</taxon>
        <taxon>Boraginaceae</taxon>
        <taxon>Boraginoideae</taxon>
        <taxon>Lithospermeae</taxon>
        <taxon>Lithospermum</taxon>
    </lineage>
</organism>
<dbReference type="Gene3D" id="1.10.630.10">
    <property type="entry name" value="Cytochrome P450"/>
    <property type="match status" value="1"/>
</dbReference>
<dbReference type="Proteomes" id="UP001454036">
    <property type="component" value="Unassembled WGS sequence"/>
</dbReference>
<protein>
    <submittedName>
        <fullName evidence="7">Oxygenase</fullName>
    </submittedName>
</protein>
<sequence length="121" mass="13870">MMSIIYIALLFMTLWFIFLWCRCKDSKRKIPTNWPIVGMTPGLLVNLHRIHDFLADLLIASGGTFMFKGPWFANVDMLMTCDPANVHHILSKKFPNYGKGPQFKKIFAELGDGIFIEEAES</sequence>
<dbReference type="AlphaFoldDB" id="A0AAV3S1J6"/>
<evidence type="ECO:0000256" key="3">
    <source>
        <dbReference type="ARBA" id="ARBA00022723"/>
    </source>
</evidence>
<dbReference type="EMBL" id="BAABME010013818">
    <property type="protein sequence ID" value="GAA0186559.1"/>
    <property type="molecule type" value="Genomic_DNA"/>
</dbReference>
<dbReference type="PANTHER" id="PTHR24296">
    <property type="entry name" value="CYTOCHROME P450"/>
    <property type="match status" value="1"/>
</dbReference>
<comment type="similarity">
    <text evidence="2">Belongs to the cytochrome P450 family.</text>
</comment>